<dbReference type="Proteomes" id="UP000188929">
    <property type="component" value="Unassembled WGS sequence"/>
</dbReference>
<keyword evidence="2" id="KW-1185">Reference proteome</keyword>
<dbReference type="EMBL" id="MOMC01000002">
    <property type="protein sequence ID" value="ONH33782.1"/>
    <property type="molecule type" value="Genomic_DNA"/>
</dbReference>
<evidence type="ECO:0000313" key="1">
    <source>
        <dbReference type="EMBL" id="ONH33782.1"/>
    </source>
</evidence>
<name>A0A1V2IKQ2_9ACTN</name>
<comment type="caution">
    <text evidence="1">The sequence shown here is derived from an EMBL/GenBank/DDBJ whole genome shotgun (WGS) entry which is preliminary data.</text>
</comment>
<dbReference type="InterPro" id="IPR036689">
    <property type="entry name" value="ESAT-6-like_sf"/>
</dbReference>
<organism evidence="1 2">
    <name type="scientific">Pseudofrankia asymbiotica</name>
    <dbReference type="NCBI Taxonomy" id="1834516"/>
    <lineage>
        <taxon>Bacteria</taxon>
        <taxon>Bacillati</taxon>
        <taxon>Actinomycetota</taxon>
        <taxon>Actinomycetes</taxon>
        <taxon>Frankiales</taxon>
        <taxon>Frankiaceae</taxon>
        <taxon>Pseudofrankia</taxon>
    </lineage>
</organism>
<dbReference type="RefSeq" id="WP_076812142.1">
    <property type="nucleotide sequence ID" value="NZ_MOMC01000002.1"/>
</dbReference>
<proteinExistence type="predicted"/>
<dbReference type="AlphaFoldDB" id="A0A1V2IKQ2"/>
<dbReference type="SUPFAM" id="SSF140453">
    <property type="entry name" value="EsxAB dimer-like"/>
    <property type="match status" value="1"/>
</dbReference>
<reference evidence="2" key="1">
    <citation type="submission" date="2016-10" db="EMBL/GenBank/DDBJ databases">
        <title>Frankia sp. NRRL B-16386 Genome sequencing.</title>
        <authorList>
            <person name="Ghodhbane-Gtari F."/>
            <person name="Swanson E."/>
            <person name="Gueddou A."/>
            <person name="Hezbri K."/>
            <person name="Ktari K."/>
            <person name="Nouioui I."/>
            <person name="Morris K."/>
            <person name="Simpson S."/>
            <person name="Abebe-Akele F."/>
            <person name="Thomas K."/>
            <person name="Gtari M."/>
            <person name="Tisa L.S."/>
        </authorList>
    </citation>
    <scope>NUCLEOTIDE SEQUENCE [LARGE SCALE GENOMIC DNA]</scope>
    <source>
        <strain evidence="2">NRRL B-16386</strain>
    </source>
</reference>
<sequence>MANINVDYEQVNSVASLLNSAVTQTVPKLNGLKNEVTTLLTSDGGLWLQQSSPVLSRQYTDFNTSVTGAVNNITSFASQFNAIVTQLQTMDAAIAGSK</sequence>
<dbReference type="STRING" id="1834516.BL253_00095"/>
<protein>
    <recommendedName>
        <fullName evidence="3">WXG100 family type VII secretion target</fullName>
    </recommendedName>
</protein>
<gene>
    <name evidence="1" type="ORF">BL253_00095</name>
</gene>
<evidence type="ECO:0008006" key="3">
    <source>
        <dbReference type="Google" id="ProtNLM"/>
    </source>
</evidence>
<dbReference type="Gene3D" id="1.10.287.1060">
    <property type="entry name" value="ESAT-6-like"/>
    <property type="match status" value="1"/>
</dbReference>
<dbReference type="OrthoDB" id="4350663at2"/>
<accession>A0A1V2IKQ2</accession>
<evidence type="ECO:0000313" key="2">
    <source>
        <dbReference type="Proteomes" id="UP000188929"/>
    </source>
</evidence>